<dbReference type="PANTHER" id="PTHR30329">
    <property type="entry name" value="STATOR ELEMENT OF FLAGELLAR MOTOR COMPLEX"/>
    <property type="match status" value="1"/>
</dbReference>
<dbReference type="Pfam" id="PF13677">
    <property type="entry name" value="MotB_plug"/>
    <property type="match status" value="1"/>
</dbReference>
<dbReference type="InterPro" id="IPR036737">
    <property type="entry name" value="OmpA-like_sf"/>
</dbReference>
<feature type="compositionally biased region" description="Low complexity" evidence="8">
    <location>
        <begin position="85"/>
        <end position="98"/>
    </location>
</feature>
<dbReference type="PANTHER" id="PTHR30329:SF21">
    <property type="entry name" value="LIPOPROTEIN YIAD-RELATED"/>
    <property type="match status" value="1"/>
</dbReference>
<dbReference type="OrthoDB" id="9815217at2"/>
<evidence type="ECO:0000256" key="5">
    <source>
        <dbReference type="ARBA" id="ARBA00022989"/>
    </source>
</evidence>
<dbReference type="Gene3D" id="3.30.1330.60">
    <property type="entry name" value="OmpA-like domain"/>
    <property type="match status" value="1"/>
</dbReference>
<keyword evidence="4 9" id="KW-0812">Transmembrane</keyword>
<evidence type="ECO:0000259" key="10">
    <source>
        <dbReference type="PROSITE" id="PS51123"/>
    </source>
</evidence>
<feature type="transmembrane region" description="Helical" evidence="9">
    <location>
        <begin position="24"/>
        <end position="45"/>
    </location>
</feature>
<keyword evidence="6 7" id="KW-0472">Membrane</keyword>
<protein>
    <submittedName>
        <fullName evidence="11">Putative chemotaxis protein MotB</fullName>
    </submittedName>
</protein>
<dbReference type="InterPro" id="IPR025713">
    <property type="entry name" value="MotB-like_N_dom"/>
</dbReference>
<reference evidence="11 12" key="1">
    <citation type="submission" date="2019-05" db="EMBL/GenBank/DDBJ databases">
        <authorList>
            <person name="Chen C."/>
        </authorList>
    </citation>
    <scope>NUCLEOTIDE SEQUENCE [LARGE SCALE GENOMIC DNA]</scope>
    <source>
        <strain evidence="11 12">HB172198</strain>
    </source>
</reference>
<comment type="similarity">
    <text evidence="2">Belongs to the MotB family.</text>
</comment>
<dbReference type="Proteomes" id="UP000300879">
    <property type="component" value="Chromosome"/>
</dbReference>
<dbReference type="KEGG" id="palo:E6C60_3814"/>
<keyword evidence="5 9" id="KW-1133">Transmembrane helix</keyword>
<evidence type="ECO:0000256" key="2">
    <source>
        <dbReference type="ARBA" id="ARBA00008914"/>
    </source>
</evidence>
<evidence type="ECO:0000313" key="11">
    <source>
        <dbReference type="EMBL" id="QCT04519.1"/>
    </source>
</evidence>
<evidence type="ECO:0000256" key="8">
    <source>
        <dbReference type="SAM" id="MobiDB-lite"/>
    </source>
</evidence>
<evidence type="ECO:0000256" key="7">
    <source>
        <dbReference type="PROSITE-ProRule" id="PRU00473"/>
    </source>
</evidence>
<keyword evidence="3" id="KW-1003">Cell membrane</keyword>
<feature type="domain" description="OmpA-like" evidence="10">
    <location>
        <begin position="167"/>
        <end position="289"/>
    </location>
</feature>
<gene>
    <name evidence="11" type="ORF">E6C60_3814</name>
</gene>
<dbReference type="EMBL" id="CP040396">
    <property type="protein sequence ID" value="QCT04519.1"/>
    <property type="molecule type" value="Genomic_DNA"/>
</dbReference>
<evidence type="ECO:0000256" key="3">
    <source>
        <dbReference type="ARBA" id="ARBA00022475"/>
    </source>
</evidence>
<dbReference type="SUPFAM" id="SSF103088">
    <property type="entry name" value="OmpA-like"/>
    <property type="match status" value="1"/>
</dbReference>
<dbReference type="CDD" id="cd07185">
    <property type="entry name" value="OmpA_C-like"/>
    <property type="match status" value="1"/>
</dbReference>
<dbReference type="Pfam" id="PF00691">
    <property type="entry name" value="OmpA"/>
    <property type="match status" value="1"/>
</dbReference>
<feature type="region of interest" description="Disordered" evidence="8">
    <location>
        <begin position="78"/>
        <end position="127"/>
    </location>
</feature>
<dbReference type="InterPro" id="IPR006665">
    <property type="entry name" value="OmpA-like"/>
</dbReference>
<dbReference type="AlphaFoldDB" id="A0A4P8XUM5"/>
<evidence type="ECO:0000256" key="6">
    <source>
        <dbReference type="ARBA" id="ARBA00023136"/>
    </source>
</evidence>
<evidence type="ECO:0000256" key="4">
    <source>
        <dbReference type="ARBA" id="ARBA00022692"/>
    </source>
</evidence>
<evidence type="ECO:0000313" key="12">
    <source>
        <dbReference type="Proteomes" id="UP000300879"/>
    </source>
</evidence>
<organism evidence="11 12">
    <name type="scientific">Paenibacillus algicola</name>
    <dbReference type="NCBI Taxonomy" id="2565926"/>
    <lineage>
        <taxon>Bacteria</taxon>
        <taxon>Bacillati</taxon>
        <taxon>Bacillota</taxon>
        <taxon>Bacilli</taxon>
        <taxon>Bacillales</taxon>
        <taxon>Paenibacillaceae</taxon>
        <taxon>Paenibacillus</taxon>
    </lineage>
</organism>
<dbReference type="PROSITE" id="PS51123">
    <property type="entry name" value="OMPA_2"/>
    <property type="match status" value="1"/>
</dbReference>
<name>A0A4P8XUM5_9BACL</name>
<keyword evidence="12" id="KW-1185">Reference proteome</keyword>
<sequence>MRRPIKSTRRERRRQGAGDQRDRWMITYADLITLLLIFFVVLFAMSRLDTEKYDRVTQSLQATFQSGDSLLEHGSGLIQGGSAGDIGSPDGDGAAGDSVWPDEDGNDGTVPDADGESDTDPGTSGPMTQRELAFREQEEELADFMEVIKQYVALNLLEGDIFIADEPQGIAITLSDRFLFDPGQAQLKDGAAPVLGKLASLFQDLSAVVSIEGHTDNVPVGLQSPYADNWELSGARAMSVLRFFLDRQGLSPDSFQYAGYADTRPAGDNSTTAGRQKNRRVEITVLRQLRAE</sequence>
<evidence type="ECO:0000256" key="1">
    <source>
        <dbReference type="ARBA" id="ARBA00004162"/>
    </source>
</evidence>
<accession>A0A4P8XUM5</accession>
<proteinExistence type="inferred from homology"/>
<evidence type="ECO:0000256" key="9">
    <source>
        <dbReference type="SAM" id="Phobius"/>
    </source>
</evidence>
<dbReference type="InterPro" id="IPR050330">
    <property type="entry name" value="Bact_OuterMem_StrucFunc"/>
</dbReference>
<dbReference type="RefSeq" id="WP_138227217.1">
    <property type="nucleotide sequence ID" value="NZ_CP040396.1"/>
</dbReference>
<dbReference type="GO" id="GO:0005886">
    <property type="term" value="C:plasma membrane"/>
    <property type="evidence" value="ECO:0007669"/>
    <property type="project" value="UniProtKB-SubCell"/>
</dbReference>
<comment type="subcellular location">
    <subcellularLocation>
        <location evidence="1">Cell membrane</location>
        <topology evidence="1">Single-pass membrane protein</topology>
    </subcellularLocation>
</comment>